<dbReference type="STRING" id="583356.Igag_1258"/>
<dbReference type="HOGENOM" id="CLU_1922762_0_0_2"/>
<dbReference type="AlphaFoldDB" id="E0SPK8"/>
<accession>E0SPK8</accession>
<keyword evidence="2" id="KW-1185">Reference proteome</keyword>
<name>E0SPK8_IGNAA</name>
<dbReference type="KEGG" id="iag:Igag_1258"/>
<proteinExistence type="predicted"/>
<sequence>MVKAFRKFVKVAIKKRNRTLATQILEAVKVPKDSSKEMPLMQRIMLGYEKAPTIDEIRCVAEAITDIGAKLAFILLAETGLRPPETSNFTIVVDAGDAVYDLEDYNLTVVSFNEGGLSLAMLSASVERGEQ</sequence>
<protein>
    <submittedName>
        <fullName evidence="1">Uncharacterized protein</fullName>
    </submittedName>
</protein>
<dbReference type="Proteomes" id="UP000001304">
    <property type="component" value="Chromosome"/>
</dbReference>
<dbReference type="BioCyc" id="IAGG583356:GHAH-1238-MONOMER"/>
<reference evidence="1 2" key="1">
    <citation type="journal article" date="2010" name="Stand. Genomic Sci.">
        <title>Complete genome sequence of Ignisphaera aggregans type strain (AQ1.S1).</title>
        <authorList>
            <person name="Goker M."/>
            <person name="Held B."/>
            <person name="Lapidus A."/>
            <person name="Nolan M."/>
            <person name="Spring S."/>
            <person name="Yasawong M."/>
            <person name="Lucas S."/>
            <person name="Glavina Del Rio T."/>
            <person name="Tice H."/>
            <person name="Cheng J.F."/>
            <person name="Goodwin L."/>
            <person name="Tapia R."/>
            <person name="Pitluck S."/>
            <person name="Liolios K."/>
            <person name="Ivanova N."/>
            <person name="Mavromatis K."/>
            <person name="Mikhailova N."/>
            <person name="Pati A."/>
            <person name="Chen A."/>
            <person name="Palaniappan K."/>
            <person name="Brambilla E."/>
            <person name="Land M."/>
            <person name="Hauser L."/>
            <person name="Chang Y.J."/>
            <person name="Jeffries C.D."/>
            <person name="Brettin T."/>
            <person name="Detter J.C."/>
            <person name="Han C."/>
            <person name="Rohde M."/>
            <person name="Sikorski J."/>
            <person name="Woyke T."/>
            <person name="Bristow J."/>
            <person name="Eisen J.A."/>
            <person name="Markowitz V."/>
            <person name="Hugenholtz P."/>
            <person name="Kyrpides N.C."/>
            <person name="Klenk H.P."/>
        </authorList>
    </citation>
    <scope>NUCLEOTIDE SEQUENCE [LARGE SCALE GENOMIC DNA]</scope>
    <source>
        <strain evidence="2">DSM 17230 / JCM 13409 / AQ1.S1</strain>
    </source>
</reference>
<dbReference type="EMBL" id="CP002098">
    <property type="protein sequence ID" value="ADM28064.1"/>
    <property type="molecule type" value="Genomic_DNA"/>
</dbReference>
<gene>
    <name evidence="1" type="ordered locus">Igag_1258</name>
</gene>
<evidence type="ECO:0000313" key="1">
    <source>
        <dbReference type="EMBL" id="ADM28064.1"/>
    </source>
</evidence>
<organism evidence="1 2">
    <name type="scientific">Ignisphaera aggregans (strain DSM 17230 / JCM 13409 / AQ1.S1)</name>
    <dbReference type="NCBI Taxonomy" id="583356"/>
    <lineage>
        <taxon>Archaea</taxon>
        <taxon>Thermoproteota</taxon>
        <taxon>Thermoprotei</taxon>
        <taxon>Desulfurococcales</taxon>
        <taxon>Desulfurococcaceae</taxon>
        <taxon>Ignisphaera</taxon>
    </lineage>
</organism>
<evidence type="ECO:0000313" key="2">
    <source>
        <dbReference type="Proteomes" id="UP000001304"/>
    </source>
</evidence>